<feature type="non-terminal residue" evidence="1">
    <location>
        <position position="1"/>
    </location>
</feature>
<reference evidence="1 2" key="1">
    <citation type="journal article" date="2024" name="BMC Genomics">
        <title>Genome assembly of redclaw crayfish (Cherax quadricarinatus) provides insights into its immune adaptation and hypoxia tolerance.</title>
        <authorList>
            <person name="Liu Z."/>
            <person name="Zheng J."/>
            <person name="Li H."/>
            <person name="Fang K."/>
            <person name="Wang S."/>
            <person name="He J."/>
            <person name="Zhou D."/>
            <person name="Weng S."/>
            <person name="Chi M."/>
            <person name="Gu Z."/>
            <person name="He J."/>
            <person name="Li F."/>
            <person name="Wang M."/>
        </authorList>
    </citation>
    <scope>NUCLEOTIDE SEQUENCE [LARGE SCALE GENOMIC DNA]</scope>
    <source>
        <strain evidence="1">ZL_2023a</strain>
    </source>
</reference>
<evidence type="ECO:0000313" key="2">
    <source>
        <dbReference type="Proteomes" id="UP001445076"/>
    </source>
</evidence>
<comment type="caution">
    <text evidence="1">The sequence shown here is derived from an EMBL/GenBank/DDBJ whole genome shotgun (WGS) entry which is preliminary data.</text>
</comment>
<protein>
    <submittedName>
        <fullName evidence="1">Uncharacterized protein</fullName>
    </submittedName>
</protein>
<name>A0AAW0Y664_CHEQU</name>
<sequence length="130" mass="13971">FPPSVLYLLHLFQFHLHLHSTPSPLSSPSAILTPSPVYYRPPYAPSPLFAFSLFISSASSLYSISSVYSILLSLPSVSSTSTPLSAPISSPTSLYFVFPSSLVSTSNPPSPPFCCINSNFIPSIHFSSSI</sequence>
<evidence type="ECO:0000313" key="1">
    <source>
        <dbReference type="EMBL" id="KAK8747556.1"/>
    </source>
</evidence>
<proteinExistence type="predicted"/>
<dbReference type="Proteomes" id="UP001445076">
    <property type="component" value="Unassembled WGS sequence"/>
</dbReference>
<accession>A0AAW0Y664</accession>
<organism evidence="1 2">
    <name type="scientific">Cherax quadricarinatus</name>
    <name type="common">Australian red claw crayfish</name>
    <dbReference type="NCBI Taxonomy" id="27406"/>
    <lineage>
        <taxon>Eukaryota</taxon>
        <taxon>Metazoa</taxon>
        <taxon>Ecdysozoa</taxon>
        <taxon>Arthropoda</taxon>
        <taxon>Crustacea</taxon>
        <taxon>Multicrustacea</taxon>
        <taxon>Malacostraca</taxon>
        <taxon>Eumalacostraca</taxon>
        <taxon>Eucarida</taxon>
        <taxon>Decapoda</taxon>
        <taxon>Pleocyemata</taxon>
        <taxon>Astacidea</taxon>
        <taxon>Parastacoidea</taxon>
        <taxon>Parastacidae</taxon>
        <taxon>Cherax</taxon>
    </lineage>
</organism>
<dbReference type="AlphaFoldDB" id="A0AAW0Y664"/>
<gene>
    <name evidence="1" type="ORF">OTU49_016450</name>
</gene>
<dbReference type="EMBL" id="JARKIK010000014">
    <property type="protein sequence ID" value="KAK8747556.1"/>
    <property type="molecule type" value="Genomic_DNA"/>
</dbReference>
<keyword evidence="2" id="KW-1185">Reference proteome</keyword>